<dbReference type="AlphaFoldDB" id="A0A5B7JLK1"/>
<evidence type="ECO:0000313" key="1">
    <source>
        <dbReference type="EMBL" id="MPC95679.1"/>
    </source>
</evidence>
<dbReference type="Proteomes" id="UP000324222">
    <property type="component" value="Unassembled WGS sequence"/>
</dbReference>
<proteinExistence type="predicted"/>
<gene>
    <name evidence="1" type="ORF">E2C01_090899</name>
</gene>
<dbReference type="EMBL" id="VSRR010103119">
    <property type="protein sequence ID" value="MPC95679.1"/>
    <property type="molecule type" value="Genomic_DNA"/>
</dbReference>
<name>A0A5B7JLK1_PORTR</name>
<comment type="caution">
    <text evidence="1">The sequence shown here is derived from an EMBL/GenBank/DDBJ whole genome shotgun (WGS) entry which is preliminary data.</text>
</comment>
<protein>
    <submittedName>
        <fullName evidence="1">Uncharacterized protein</fullName>
    </submittedName>
</protein>
<sequence>MTNKNTNLTNTTTTTPQHHFYNTRTSKHHHLTTLHPPHQLRLAEEANKKSTRLQNHIIQLLALHCHTATTPPTVASPQPRRHLTQLAATAHSRPSLTHH</sequence>
<evidence type="ECO:0000313" key="2">
    <source>
        <dbReference type="Proteomes" id="UP000324222"/>
    </source>
</evidence>
<reference evidence="1 2" key="1">
    <citation type="submission" date="2019-05" db="EMBL/GenBank/DDBJ databases">
        <title>Another draft genome of Portunus trituberculatus and its Hox gene families provides insights of decapod evolution.</title>
        <authorList>
            <person name="Jeong J.-H."/>
            <person name="Song I."/>
            <person name="Kim S."/>
            <person name="Choi T."/>
            <person name="Kim D."/>
            <person name="Ryu S."/>
            <person name="Kim W."/>
        </authorList>
    </citation>
    <scope>NUCLEOTIDE SEQUENCE [LARGE SCALE GENOMIC DNA]</scope>
    <source>
        <tissue evidence="1">Muscle</tissue>
    </source>
</reference>
<accession>A0A5B7JLK1</accession>
<organism evidence="1 2">
    <name type="scientific">Portunus trituberculatus</name>
    <name type="common">Swimming crab</name>
    <name type="synonym">Neptunus trituberculatus</name>
    <dbReference type="NCBI Taxonomy" id="210409"/>
    <lineage>
        <taxon>Eukaryota</taxon>
        <taxon>Metazoa</taxon>
        <taxon>Ecdysozoa</taxon>
        <taxon>Arthropoda</taxon>
        <taxon>Crustacea</taxon>
        <taxon>Multicrustacea</taxon>
        <taxon>Malacostraca</taxon>
        <taxon>Eumalacostraca</taxon>
        <taxon>Eucarida</taxon>
        <taxon>Decapoda</taxon>
        <taxon>Pleocyemata</taxon>
        <taxon>Brachyura</taxon>
        <taxon>Eubrachyura</taxon>
        <taxon>Portunoidea</taxon>
        <taxon>Portunidae</taxon>
        <taxon>Portuninae</taxon>
        <taxon>Portunus</taxon>
    </lineage>
</organism>
<keyword evidence="2" id="KW-1185">Reference proteome</keyword>